<feature type="compositionally biased region" description="Basic and acidic residues" evidence="4">
    <location>
        <begin position="207"/>
        <end position="226"/>
    </location>
</feature>
<dbReference type="Proteomes" id="UP001622594">
    <property type="component" value="Chromosome"/>
</dbReference>
<dbReference type="InterPro" id="IPR016176">
    <property type="entry name" value="Cbl-dep_enz_cat"/>
</dbReference>
<dbReference type="EMBL" id="CP108188">
    <property type="protein sequence ID" value="WTR69717.1"/>
    <property type="molecule type" value="Genomic_DNA"/>
</dbReference>
<reference evidence="5 6" key="1">
    <citation type="submission" date="2022-10" db="EMBL/GenBank/DDBJ databases">
        <title>The complete genomes of actinobacterial strains from the NBC collection.</title>
        <authorList>
            <person name="Joergensen T.S."/>
            <person name="Alvarez Arevalo M."/>
            <person name="Sterndorff E.B."/>
            <person name="Faurdal D."/>
            <person name="Vuksanovic O."/>
            <person name="Mourched A.-S."/>
            <person name="Charusanti P."/>
            <person name="Shaw S."/>
            <person name="Blin K."/>
            <person name="Weber T."/>
        </authorList>
    </citation>
    <scope>NUCLEOTIDE SEQUENCE [LARGE SCALE GENOMIC DNA]</scope>
    <source>
        <strain evidence="5 6">NBC_00123</strain>
    </source>
</reference>
<protein>
    <submittedName>
        <fullName evidence="5">Methylaspartate mutase</fullName>
    </submittedName>
</protein>
<proteinExistence type="predicted"/>
<evidence type="ECO:0000256" key="3">
    <source>
        <dbReference type="ARBA" id="ARBA00023285"/>
    </source>
</evidence>
<keyword evidence="6" id="KW-1185">Reference proteome</keyword>
<accession>A0ABZ1L5G6</accession>
<sequence>MTTAPPSAGSPDAPAVASASFGAFVARAYARGELVVQPRMGFGDPGLMREGLERTRAAEAVTVGTLTLDSYTRVNDLPAARRAVAEGVPLNGYPLCTHSPAVSRDLLDGVHGPRFPVQVRHGSPKPEHIVAALLSVGLDATEGGPVSYCLPYGRTRLDEAVASWRTACAMLAAAGGTTTDGTTTDGRTTGGRTAGGWTAGGGAVGRRRADARSADDEPATHGDTTRLPHLESFGGCMLGQLCPPSMLVAISVLEGVFFARHGLRSISLSYAQQTSPAQDLEAMAALRALSDELLPDIDRHLVVYAYMGVYPTTRSGALSLLEAAARLAVESGAARLIVKTAAEAHRIPTIADNVEALETAARAARSAVRRPPDASALDTEVYAEARALVHTVLGLHEDIGEALLLAFRQGLLDIPFCLHPDNAGLARSFIDSDGRLRWSDTGRLPLPVTAVAAARKLTSADLLTALTRVQRTYDPGGIR</sequence>
<gene>
    <name evidence="5" type="ORF">OG814_10780</name>
</gene>
<organism evidence="5 6">
    <name type="scientific">Streptomyces zaomyceticus</name>
    <dbReference type="NCBI Taxonomy" id="68286"/>
    <lineage>
        <taxon>Bacteria</taxon>
        <taxon>Bacillati</taxon>
        <taxon>Actinomycetota</taxon>
        <taxon>Actinomycetes</taxon>
        <taxon>Kitasatosporales</taxon>
        <taxon>Streptomycetaceae</taxon>
        <taxon>Streptomyces</taxon>
    </lineage>
</organism>
<evidence type="ECO:0000256" key="2">
    <source>
        <dbReference type="ARBA" id="ARBA00023235"/>
    </source>
</evidence>
<keyword evidence="1" id="KW-0846">Cobalamin</keyword>
<evidence type="ECO:0000313" key="6">
    <source>
        <dbReference type="Proteomes" id="UP001622594"/>
    </source>
</evidence>
<keyword evidence="2" id="KW-0413">Isomerase</keyword>
<evidence type="ECO:0000256" key="1">
    <source>
        <dbReference type="ARBA" id="ARBA00022628"/>
    </source>
</evidence>
<feature type="region of interest" description="Disordered" evidence="4">
    <location>
        <begin position="177"/>
        <end position="226"/>
    </location>
</feature>
<dbReference type="PIRSF" id="PIRSF001495">
    <property type="entry name" value="Met_asp_mut_epsi"/>
    <property type="match status" value="1"/>
</dbReference>
<dbReference type="SUPFAM" id="SSF51703">
    <property type="entry name" value="Cobalamin (vitamin B12)-dependent enzymes"/>
    <property type="match status" value="2"/>
</dbReference>
<dbReference type="InterPro" id="IPR006396">
    <property type="entry name" value="Glu_mut_E"/>
</dbReference>
<evidence type="ECO:0000256" key="4">
    <source>
        <dbReference type="SAM" id="MobiDB-lite"/>
    </source>
</evidence>
<feature type="compositionally biased region" description="Gly residues" evidence="4">
    <location>
        <begin position="188"/>
        <end position="204"/>
    </location>
</feature>
<evidence type="ECO:0000313" key="5">
    <source>
        <dbReference type="EMBL" id="WTR69717.1"/>
    </source>
</evidence>
<keyword evidence="3" id="KW-0170">Cobalt</keyword>
<dbReference type="Pfam" id="PF06368">
    <property type="entry name" value="Met_asp_mut_E"/>
    <property type="match status" value="2"/>
</dbReference>
<dbReference type="Gene3D" id="3.20.20.240">
    <property type="entry name" value="Methylmalonyl-CoA mutase"/>
    <property type="match status" value="2"/>
</dbReference>
<feature type="compositionally biased region" description="Low complexity" evidence="4">
    <location>
        <begin position="177"/>
        <end position="187"/>
    </location>
</feature>
<name>A0ABZ1L5G6_9ACTN</name>
<dbReference type="RefSeq" id="WP_406334188.1">
    <property type="nucleotide sequence ID" value="NZ_CP108188.1"/>
</dbReference>